<dbReference type="Pfam" id="PF13091">
    <property type="entry name" value="PLDc_2"/>
    <property type="match status" value="2"/>
</dbReference>
<reference evidence="3" key="2">
    <citation type="submission" date="2015-01" db="EMBL/GenBank/DDBJ databases">
        <title>Evolutionary Origins and Diversification of the Mycorrhizal Mutualists.</title>
        <authorList>
            <consortium name="DOE Joint Genome Institute"/>
            <consortium name="Mycorrhizal Genomics Consortium"/>
            <person name="Kohler A."/>
            <person name="Kuo A."/>
            <person name="Nagy L.G."/>
            <person name="Floudas D."/>
            <person name="Copeland A."/>
            <person name="Barry K.W."/>
            <person name="Cichocki N."/>
            <person name="Veneault-Fourrey C."/>
            <person name="LaButti K."/>
            <person name="Lindquist E.A."/>
            <person name="Lipzen A."/>
            <person name="Lundell T."/>
            <person name="Morin E."/>
            <person name="Murat C."/>
            <person name="Riley R."/>
            <person name="Ohm R."/>
            <person name="Sun H."/>
            <person name="Tunlid A."/>
            <person name="Henrissat B."/>
            <person name="Grigoriev I.V."/>
            <person name="Hibbett D.S."/>
            <person name="Martin F."/>
        </authorList>
    </citation>
    <scope>NUCLEOTIDE SEQUENCE [LARGE SCALE GENOMIC DNA]</scope>
    <source>
        <strain evidence="3">MUT 4182</strain>
    </source>
</reference>
<organism evidence="2 3">
    <name type="scientific">Tulasnella calospora MUT 4182</name>
    <dbReference type="NCBI Taxonomy" id="1051891"/>
    <lineage>
        <taxon>Eukaryota</taxon>
        <taxon>Fungi</taxon>
        <taxon>Dikarya</taxon>
        <taxon>Basidiomycota</taxon>
        <taxon>Agaricomycotina</taxon>
        <taxon>Agaricomycetes</taxon>
        <taxon>Cantharellales</taxon>
        <taxon>Tulasnellaceae</taxon>
        <taxon>Tulasnella</taxon>
    </lineage>
</organism>
<keyword evidence="3" id="KW-1185">Reference proteome</keyword>
<dbReference type="Gene3D" id="3.30.870.10">
    <property type="entry name" value="Endonuclease Chain A"/>
    <property type="match status" value="2"/>
</dbReference>
<proteinExistence type="predicted"/>
<feature type="domain" description="PLD phosphodiesterase" evidence="1">
    <location>
        <begin position="518"/>
        <end position="540"/>
    </location>
</feature>
<dbReference type="PROSITE" id="PS50035">
    <property type="entry name" value="PLD"/>
    <property type="match status" value="2"/>
</dbReference>
<dbReference type="GO" id="GO:0032049">
    <property type="term" value="P:cardiolipin biosynthetic process"/>
    <property type="evidence" value="ECO:0007669"/>
    <property type="project" value="UniProtKB-ARBA"/>
</dbReference>
<dbReference type="OrthoDB" id="9997422at2759"/>
<evidence type="ECO:0000259" key="1">
    <source>
        <dbReference type="PROSITE" id="PS50035"/>
    </source>
</evidence>
<feature type="domain" description="PLD phosphodiesterase" evidence="1">
    <location>
        <begin position="233"/>
        <end position="260"/>
    </location>
</feature>
<evidence type="ECO:0000313" key="3">
    <source>
        <dbReference type="Proteomes" id="UP000054248"/>
    </source>
</evidence>
<dbReference type="SUPFAM" id="SSF56024">
    <property type="entry name" value="Phospholipase D/nuclease"/>
    <property type="match status" value="2"/>
</dbReference>
<dbReference type="InterPro" id="IPR001736">
    <property type="entry name" value="PLipase_D/transphosphatidylase"/>
</dbReference>
<evidence type="ECO:0000313" key="2">
    <source>
        <dbReference type="EMBL" id="KIO22421.1"/>
    </source>
</evidence>
<dbReference type="HOGENOM" id="CLU_008053_1_0_1"/>
<dbReference type="PANTHER" id="PTHR21248">
    <property type="entry name" value="CARDIOLIPIN SYNTHASE"/>
    <property type="match status" value="1"/>
</dbReference>
<accession>A0A0C3QBF4</accession>
<dbReference type="Proteomes" id="UP000054248">
    <property type="component" value="Unassembled WGS sequence"/>
</dbReference>
<gene>
    <name evidence="2" type="ORF">M407DRAFT_118203</name>
</gene>
<dbReference type="STRING" id="1051891.A0A0C3QBF4"/>
<dbReference type="PANTHER" id="PTHR21248:SF22">
    <property type="entry name" value="PHOSPHOLIPASE D"/>
    <property type="match status" value="1"/>
</dbReference>
<dbReference type="GO" id="GO:0030572">
    <property type="term" value="F:phosphatidyltransferase activity"/>
    <property type="evidence" value="ECO:0007669"/>
    <property type="project" value="UniProtKB-ARBA"/>
</dbReference>
<sequence>MLSQKVFDLTQAKETVSSVLASDSNAKSPGEVAERLHKVKGPGVIASVKSAVVGCFSTTDPTNDHAQEDLDRAAKCGQFGEKRPSDLFLKIYHDALQTLEVDPLIGVVSPPLMGSRGVVPLSIFSPTHPDIMQHYYDTIVNAQHEVFIATNYWQVGNAASKLIAALRELSRRSVERGVKVVVKLMYDRGALGQLKENHLLVKEEEWTAEQVNIPPRSELPGLDFEVVNYHRPVFGTFHAKYAVIDRRIALLNSNNIQDMPNMEMMIHLEGPIVDSFYDVALLSWDRALNPPLPLHKGPNAVDRHLQNDPYKFGQDNALIACKDPQGPPATAPEDVAEPETAAGRLTAEKNVSLAERLQWQHHPLTDGSKPLIPKEAGFNPYFAHSPHEECAMALVNRRPYGSPNHSDWLTPQDVAWLAGVKHAQKRVFIQTPDFNAKPIVEGVLDAARRGVECVLYICVGYNDAGEALPFQGGTNEEVVKNMYTALEDKYKHNLRIHWYTAIDQDRPINASLKKRNCHIKLMIIDDAVGIQGNGNQDAQSWYHSQEVNVMIDSPLICKEWVEGLRRSQNTHLYGEVQKDGVWRDKDGTPLPDSTGITSGPKGLIKGIQGTIARVRGTGGF</sequence>
<dbReference type="InterPro" id="IPR025202">
    <property type="entry name" value="PLD-like_dom"/>
</dbReference>
<dbReference type="AlphaFoldDB" id="A0A0C3QBF4"/>
<dbReference type="EMBL" id="KN823110">
    <property type="protein sequence ID" value="KIO22421.1"/>
    <property type="molecule type" value="Genomic_DNA"/>
</dbReference>
<dbReference type="CDD" id="cd00138">
    <property type="entry name" value="PLDc_SF"/>
    <property type="match status" value="2"/>
</dbReference>
<name>A0A0C3QBF4_9AGAM</name>
<protein>
    <recommendedName>
        <fullName evidence="1">PLD phosphodiesterase domain-containing protein</fullName>
    </recommendedName>
</protein>
<reference evidence="2 3" key="1">
    <citation type="submission" date="2014-04" db="EMBL/GenBank/DDBJ databases">
        <authorList>
            <consortium name="DOE Joint Genome Institute"/>
            <person name="Kuo A."/>
            <person name="Girlanda M."/>
            <person name="Perotto S."/>
            <person name="Kohler A."/>
            <person name="Nagy L.G."/>
            <person name="Floudas D."/>
            <person name="Copeland A."/>
            <person name="Barry K.W."/>
            <person name="Cichocki N."/>
            <person name="Veneault-Fourrey C."/>
            <person name="LaButti K."/>
            <person name="Lindquist E.A."/>
            <person name="Lipzen A."/>
            <person name="Lundell T."/>
            <person name="Morin E."/>
            <person name="Murat C."/>
            <person name="Sun H."/>
            <person name="Tunlid A."/>
            <person name="Henrissat B."/>
            <person name="Grigoriev I.V."/>
            <person name="Hibbett D.S."/>
            <person name="Martin F."/>
            <person name="Nordberg H.P."/>
            <person name="Cantor M.N."/>
            <person name="Hua S.X."/>
        </authorList>
    </citation>
    <scope>NUCLEOTIDE SEQUENCE [LARGE SCALE GENOMIC DNA]</scope>
    <source>
        <strain evidence="2 3">MUT 4182</strain>
    </source>
</reference>